<sequence length="86" mass="10099">MFLSPSPLRRSKSRLVNRLEMVDELVEPIGSRWRCKSRTSQLDLLGSISPRNARRSRRQPEIEVREEKDLGLVEDIGKPRKRHHIV</sequence>
<comment type="caution">
    <text evidence="1">The sequence shown here is derived from an EMBL/GenBank/DDBJ whole genome shotgun (WGS) entry which is preliminary data.</text>
</comment>
<reference evidence="2" key="1">
    <citation type="submission" date="2016-06" db="EMBL/GenBank/DDBJ databases">
        <title>Parallel loss of symbiosis genes in relatives of nitrogen-fixing non-legume Parasponia.</title>
        <authorList>
            <person name="Van Velzen R."/>
            <person name="Holmer R."/>
            <person name="Bu F."/>
            <person name="Rutten L."/>
            <person name="Van Zeijl A."/>
            <person name="Liu W."/>
            <person name="Santuari L."/>
            <person name="Cao Q."/>
            <person name="Sharma T."/>
            <person name="Shen D."/>
            <person name="Roswanjaya Y."/>
            <person name="Wardhani T."/>
            <person name="Kalhor M.S."/>
            <person name="Jansen J."/>
            <person name="Van den Hoogen J."/>
            <person name="Gungor B."/>
            <person name="Hartog M."/>
            <person name="Hontelez J."/>
            <person name="Verver J."/>
            <person name="Yang W.-C."/>
            <person name="Schijlen E."/>
            <person name="Repin R."/>
            <person name="Schilthuizen M."/>
            <person name="Schranz E."/>
            <person name="Heidstra R."/>
            <person name="Miyata K."/>
            <person name="Fedorova E."/>
            <person name="Kohlen W."/>
            <person name="Bisseling T."/>
            <person name="Smit S."/>
            <person name="Geurts R."/>
        </authorList>
    </citation>
    <scope>NUCLEOTIDE SEQUENCE [LARGE SCALE GENOMIC DNA]</scope>
    <source>
        <strain evidence="2">cv. RG33-2</strain>
    </source>
</reference>
<evidence type="ECO:0000313" key="2">
    <source>
        <dbReference type="Proteomes" id="UP000237000"/>
    </source>
</evidence>
<dbReference type="Proteomes" id="UP000237000">
    <property type="component" value="Unassembled WGS sequence"/>
</dbReference>
<dbReference type="EMBL" id="JXTC01000036">
    <property type="protein sequence ID" value="PON96708.1"/>
    <property type="molecule type" value="Genomic_DNA"/>
</dbReference>
<proteinExistence type="predicted"/>
<name>A0A2P5FFY2_TREOI</name>
<keyword evidence="2" id="KW-1185">Reference proteome</keyword>
<dbReference type="STRING" id="63057.A0A2P5FFY2"/>
<accession>A0A2P5FFY2</accession>
<evidence type="ECO:0000313" key="1">
    <source>
        <dbReference type="EMBL" id="PON96708.1"/>
    </source>
</evidence>
<organism evidence="1 2">
    <name type="scientific">Trema orientale</name>
    <name type="common">Charcoal tree</name>
    <name type="synonym">Celtis orientalis</name>
    <dbReference type="NCBI Taxonomy" id="63057"/>
    <lineage>
        <taxon>Eukaryota</taxon>
        <taxon>Viridiplantae</taxon>
        <taxon>Streptophyta</taxon>
        <taxon>Embryophyta</taxon>
        <taxon>Tracheophyta</taxon>
        <taxon>Spermatophyta</taxon>
        <taxon>Magnoliopsida</taxon>
        <taxon>eudicotyledons</taxon>
        <taxon>Gunneridae</taxon>
        <taxon>Pentapetalae</taxon>
        <taxon>rosids</taxon>
        <taxon>fabids</taxon>
        <taxon>Rosales</taxon>
        <taxon>Cannabaceae</taxon>
        <taxon>Trema</taxon>
    </lineage>
</organism>
<protein>
    <submittedName>
        <fullName evidence="1">Uncharacterized protein</fullName>
    </submittedName>
</protein>
<dbReference type="OrthoDB" id="783438at2759"/>
<dbReference type="AlphaFoldDB" id="A0A2P5FFY2"/>
<dbReference type="InParanoid" id="A0A2P5FFY2"/>
<gene>
    <name evidence="1" type="ORF">TorRG33x02_074120</name>
</gene>